<comment type="caution">
    <text evidence="1">The sequence shown here is derived from an EMBL/GenBank/DDBJ whole genome shotgun (WGS) entry which is preliminary data.</text>
</comment>
<evidence type="ECO:0000313" key="2">
    <source>
        <dbReference type="Proteomes" id="UP000770015"/>
    </source>
</evidence>
<feature type="non-terminal residue" evidence="1">
    <location>
        <position position="74"/>
    </location>
</feature>
<feature type="non-terminal residue" evidence="1">
    <location>
        <position position="1"/>
    </location>
</feature>
<proteinExistence type="predicted"/>
<dbReference type="Proteomes" id="UP000770015">
    <property type="component" value="Unassembled WGS sequence"/>
</dbReference>
<sequence length="74" mass="8156">SGNIAQMTLVWCLEISALRRALSHPRPRDHTEASSACLRATFFAFGLWTPPALAWSEDPSGGVSVAFDVALRWR</sequence>
<gene>
    <name evidence="1" type="ORF">F5X68DRAFT_210694</name>
</gene>
<dbReference type="EMBL" id="JAGSXJ010000016">
    <property type="protein sequence ID" value="KAH6685103.1"/>
    <property type="molecule type" value="Genomic_DNA"/>
</dbReference>
<organism evidence="1 2">
    <name type="scientific">Plectosphaerella plurivora</name>
    <dbReference type="NCBI Taxonomy" id="936078"/>
    <lineage>
        <taxon>Eukaryota</taxon>
        <taxon>Fungi</taxon>
        <taxon>Dikarya</taxon>
        <taxon>Ascomycota</taxon>
        <taxon>Pezizomycotina</taxon>
        <taxon>Sordariomycetes</taxon>
        <taxon>Hypocreomycetidae</taxon>
        <taxon>Glomerellales</taxon>
        <taxon>Plectosphaerellaceae</taxon>
        <taxon>Plectosphaerella</taxon>
    </lineage>
</organism>
<name>A0A9P8V9X3_9PEZI</name>
<dbReference type="AlphaFoldDB" id="A0A9P8V9X3"/>
<evidence type="ECO:0000313" key="1">
    <source>
        <dbReference type="EMBL" id="KAH6685103.1"/>
    </source>
</evidence>
<keyword evidence="2" id="KW-1185">Reference proteome</keyword>
<reference evidence="1" key="1">
    <citation type="journal article" date="2021" name="Nat. Commun.">
        <title>Genetic determinants of endophytism in the Arabidopsis root mycobiome.</title>
        <authorList>
            <person name="Mesny F."/>
            <person name="Miyauchi S."/>
            <person name="Thiergart T."/>
            <person name="Pickel B."/>
            <person name="Atanasova L."/>
            <person name="Karlsson M."/>
            <person name="Huettel B."/>
            <person name="Barry K.W."/>
            <person name="Haridas S."/>
            <person name="Chen C."/>
            <person name="Bauer D."/>
            <person name="Andreopoulos W."/>
            <person name="Pangilinan J."/>
            <person name="LaButti K."/>
            <person name="Riley R."/>
            <person name="Lipzen A."/>
            <person name="Clum A."/>
            <person name="Drula E."/>
            <person name="Henrissat B."/>
            <person name="Kohler A."/>
            <person name="Grigoriev I.V."/>
            <person name="Martin F.M."/>
            <person name="Hacquard S."/>
        </authorList>
    </citation>
    <scope>NUCLEOTIDE SEQUENCE</scope>
    <source>
        <strain evidence="1">MPI-SDFR-AT-0117</strain>
    </source>
</reference>
<protein>
    <submittedName>
        <fullName evidence="1">Uncharacterized protein</fullName>
    </submittedName>
</protein>
<accession>A0A9P8V9X3</accession>